<dbReference type="AlphaFoldDB" id="A0A449D7J2"/>
<protein>
    <submittedName>
        <fullName evidence="1">Uncharacterized protein</fullName>
    </submittedName>
</protein>
<proteinExistence type="predicted"/>
<evidence type="ECO:0000313" key="1">
    <source>
        <dbReference type="EMBL" id="VEW13530.1"/>
    </source>
</evidence>
<organism evidence="1 2">
    <name type="scientific">Brevibacterium casei</name>
    <dbReference type="NCBI Taxonomy" id="33889"/>
    <lineage>
        <taxon>Bacteria</taxon>
        <taxon>Bacillati</taxon>
        <taxon>Actinomycetota</taxon>
        <taxon>Actinomycetes</taxon>
        <taxon>Micrococcales</taxon>
        <taxon>Brevibacteriaceae</taxon>
        <taxon>Brevibacterium</taxon>
    </lineage>
</organism>
<sequence>MSWREKSPKPKNYAAMVKAFQRIAHEFREQGIDPTNEDILKENARRVRAADAARREAS</sequence>
<dbReference type="EMBL" id="CAACXN010000015">
    <property type="protein sequence ID" value="VEW13530.1"/>
    <property type="molecule type" value="Genomic_DNA"/>
</dbReference>
<reference evidence="1 2" key="1">
    <citation type="submission" date="2019-02" db="EMBL/GenBank/DDBJ databases">
        <authorList>
            <consortium name="Pathogen Informatics"/>
        </authorList>
    </citation>
    <scope>NUCLEOTIDE SEQUENCE [LARGE SCALE GENOMIC DNA]</scope>
    <source>
        <strain evidence="1 2">3012STDY7078520</strain>
    </source>
</reference>
<evidence type="ECO:0000313" key="2">
    <source>
        <dbReference type="Proteomes" id="UP000386281"/>
    </source>
</evidence>
<accession>A0A449D7J2</accession>
<gene>
    <name evidence="1" type="ORF">NCTC12391_01775</name>
</gene>
<dbReference type="RefSeq" id="WP_190246876.1">
    <property type="nucleotide sequence ID" value="NZ_CAACXN010000015.1"/>
</dbReference>
<dbReference type="Proteomes" id="UP000386281">
    <property type="component" value="Unassembled WGS sequence"/>
</dbReference>
<name>A0A449D7J2_9MICO</name>